<evidence type="ECO:0000256" key="1">
    <source>
        <dbReference type="SAM" id="SignalP"/>
    </source>
</evidence>
<name>A0A8T0PPM7_PANVG</name>
<protein>
    <submittedName>
        <fullName evidence="2">Uncharacterized protein</fullName>
    </submittedName>
</protein>
<organism evidence="2 3">
    <name type="scientific">Panicum virgatum</name>
    <name type="common">Blackwell switchgrass</name>
    <dbReference type="NCBI Taxonomy" id="38727"/>
    <lineage>
        <taxon>Eukaryota</taxon>
        <taxon>Viridiplantae</taxon>
        <taxon>Streptophyta</taxon>
        <taxon>Embryophyta</taxon>
        <taxon>Tracheophyta</taxon>
        <taxon>Spermatophyta</taxon>
        <taxon>Magnoliopsida</taxon>
        <taxon>Liliopsida</taxon>
        <taxon>Poales</taxon>
        <taxon>Poaceae</taxon>
        <taxon>PACMAD clade</taxon>
        <taxon>Panicoideae</taxon>
        <taxon>Panicodae</taxon>
        <taxon>Paniceae</taxon>
        <taxon>Panicinae</taxon>
        <taxon>Panicum</taxon>
        <taxon>Panicum sect. Hiantes</taxon>
    </lineage>
</organism>
<comment type="caution">
    <text evidence="2">The sequence shown here is derived from an EMBL/GenBank/DDBJ whole genome shotgun (WGS) entry which is preliminary data.</text>
</comment>
<sequence>MASARGAALRKKKVVPVAALCTMLVLLSMGPPAMADIQQDCRAFCIPQCNGLASNTCNSNTITDLASILKTLPSFTQTCNVRVAQLCLPVCMNACTLNTLTPAPAGAAPPPCMP</sequence>
<gene>
    <name evidence="2" type="ORF">PVAP13_8KG373800</name>
</gene>
<proteinExistence type="predicted"/>
<keyword evidence="1" id="KW-0732">Signal</keyword>
<accession>A0A8T0PPM7</accession>
<feature type="signal peptide" evidence="1">
    <location>
        <begin position="1"/>
        <end position="35"/>
    </location>
</feature>
<dbReference type="EMBL" id="CM029051">
    <property type="protein sequence ID" value="KAG2563913.1"/>
    <property type="molecule type" value="Genomic_DNA"/>
</dbReference>
<evidence type="ECO:0000313" key="3">
    <source>
        <dbReference type="Proteomes" id="UP000823388"/>
    </source>
</evidence>
<dbReference type="Proteomes" id="UP000823388">
    <property type="component" value="Chromosome 8K"/>
</dbReference>
<evidence type="ECO:0000313" key="2">
    <source>
        <dbReference type="EMBL" id="KAG2563913.1"/>
    </source>
</evidence>
<feature type="chain" id="PRO_5035850465" evidence="1">
    <location>
        <begin position="36"/>
        <end position="114"/>
    </location>
</feature>
<reference evidence="2" key="1">
    <citation type="submission" date="2020-05" db="EMBL/GenBank/DDBJ databases">
        <title>WGS assembly of Panicum virgatum.</title>
        <authorList>
            <person name="Lovell J.T."/>
            <person name="Jenkins J."/>
            <person name="Shu S."/>
            <person name="Juenger T.E."/>
            <person name="Schmutz J."/>
        </authorList>
    </citation>
    <scope>NUCLEOTIDE SEQUENCE</scope>
    <source>
        <strain evidence="2">AP13</strain>
    </source>
</reference>
<keyword evidence="3" id="KW-1185">Reference proteome</keyword>
<dbReference type="AlphaFoldDB" id="A0A8T0PPM7"/>